<evidence type="ECO:0000256" key="3">
    <source>
        <dbReference type="ARBA" id="ARBA00012153"/>
    </source>
</evidence>
<evidence type="ECO:0000313" key="7">
    <source>
        <dbReference type="Proteomes" id="UP000093898"/>
    </source>
</evidence>
<dbReference type="AlphaFoldDB" id="A0A1A3H955"/>
<keyword evidence="5" id="KW-0479">Metal-binding</keyword>
<dbReference type="PANTHER" id="PTHR21327:SF18">
    <property type="entry name" value="3,4-DIHYDROXY-2-BUTANONE 4-PHOSPHATE SYNTHASE"/>
    <property type="match status" value="1"/>
</dbReference>
<evidence type="ECO:0000256" key="4">
    <source>
        <dbReference type="ARBA" id="ARBA00022619"/>
    </source>
</evidence>
<dbReference type="SUPFAM" id="SSF55821">
    <property type="entry name" value="YrdC/RibB"/>
    <property type="match status" value="1"/>
</dbReference>
<evidence type="ECO:0000256" key="2">
    <source>
        <dbReference type="ARBA" id="ARBA00004904"/>
    </source>
</evidence>
<proteinExistence type="predicted"/>
<organism evidence="6 7">
    <name type="scientific">Mycolicibacterium mucogenicum</name>
    <name type="common">Mycobacterium mucogenicum</name>
    <dbReference type="NCBI Taxonomy" id="56689"/>
    <lineage>
        <taxon>Bacteria</taxon>
        <taxon>Bacillati</taxon>
        <taxon>Actinomycetota</taxon>
        <taxon>Actinomycetes</taxon>
        <taxon>Mycobacteriales</taxon>
        <taxon>Mycobacteriaceae</taxon>
        <taxon>Mycolicibacterium</taxon>
    </lineage>
</organism>
<dbReference type="GO" id="GO:0009231">
    <property type="term" value="P:riboflavin biosynthetic process"/>
    <property type="evidence" value="ECO:0007669"/>
    <property type="project" value="UniProtKB-UniPathway"/>
</dbReference>
<dbReference type="Pfam" id="PF00926">
    <property type="entry name" value="DHBP_synthase"/>
    <property type="match status" value="1"/>
</dbReference>
<comment type="caution">
    <text evidence="6">The sequence shown here is derived from an EMBL/GenBank/DDBJ whole genome shotgun (WGS) entry which is preliminary data.</text>
</comment>
<comment type="pathway">
    <text evidence="2">Cofactor biosynthesis; riboflavin biosynthesis; 2-hydroxy-3-oxobutyl phosphate from D-ribulose 5-phosphate: step 1/1.</text>
</comment>
<dbReference type="Gene3D" id="3.90.870.10">
    <property type="entry name" value="DHBP synthase"/>
    <property type="match status" value="1"/>
</dbReference>
<gene>
    <name evidence="6" type="ORF">A5630_15535</name>
</gene>
<dbReference type="EMBL" id="LZLC01000052">
    <property type="protein sequence ID" value="OBJ44817.1"/>
    <property type="molecule type" value="Genomic_DNA"/>
</dbReference>
<accession>A0A1A3H955</accession>
<dbReference type="GO" id="GO:0005829">
    <property type="term" value="C:cytosol"/>
    <property type="evidence" value="ECO:0007669"/>
    <property type="project" value="TreeGrafter"/>
</dbReference>
<comment type="function">
    <text evidence="1">Catalyzes the conversion of D-ribulose 5-phosphate to formate and 3,4-dihydroxy-2-butanone 4-phosphate.</text>
</comment>
<keyword evidence="4" id="KW-0686">Riboflavin biosynthesis</keyword>
<dbReference type="EC" id="4.1.99.12" evidence="3"/>
<reference evidence="6 7" key="1">
    <citation type="submission" date="2016-06" db="EMBL/GenBank/DDBJ databases">
        <authorList>
            <person name="Kjaerup R.B."/>
            <person name="Dalgaard T.S."/>
            <person name="Juul-Madsen H.R."/>
        </authorList>
    </citation>
    <scope>NUCLEOTIDE SEQUENCE [LARGE SCALE GENOMIC DNA]</scope>
    <source>
        <strain evidence="6 7">1127319.6</strain>
    </source>
</reference>
<dbReference type="UniPathway" id="UPA00275">
    <property type="reaction ID" value="UER00399"/>
</dbReference>
<dbReference type="GO" id="GO:0008686">
    <property type="term" value="F:3,4-dihydroxy-2-butanone-4-phosphate synthase activity"/>
    <property type="evidence" value="ECO:0007669"/>
    <property type="project" value="UniProtKB-EC"/>
</dbReference>
<name>A0A1A3H955_MYCMU</name>
<dbReference type="Proteomes" id="UP000093898">
    <property type="component" value="Unassembled WGS sequence"/>
</dbReference>
<evidence type="ECO:0000256" key="1">
    <source>
        <dbReference type="ARBA" id="ARBA00002284"/>
    </source>
</evidence>
<protein>
    <recommendedName>
        <fullName evidence="3">3,4-dihydroxy-2-butanone-4-phosphate synthase</fullName>
        <ecNumber evidence="3">4.1.99.12</ecNumber>
    </recommendedName>
</protein>
<sequence length="198" mass="20687">MVADAAEMTPATMAFIVDLSDGFVCVAMEGAALDRLALPPMTDLNESSDGLDFAVSVDASDVETTGISARDRATTVRRLADPATTADMLSRPGHVLPVRVSARAKTHPITSADAALAAAARAGCSHAAVFAAVLGPHGEIATHHELSEIATRCAIEHLSVRLHTVGDVCATFSTGNGRYRIYEYHADGITRVAVTKFG</sequence>
<dbReference type="InterPro" id="IPR017945">
    <property type="entry name" value="DHBP_synth_RibB-like_a/b_dom"/>
</dbReference>
<dbReference type="PANTHER" id="PTHR21327">
    <property type="entry name" value="GTP CYCLOHYDROLASE II-RELATED"/>
    <property type="match status" value="1"/>
</dbReference>
<dbReference type="GO" id="GO:0046872">
    <property type="term" value="F:metal ion binding"/>
    <property type="evidence" value="ECO:0007669"/>
    <property type="project" value="UniProtKB-KW"/>
</dbReference>
<dbReference type="InterPro" id="IPR000422">
    <property type="entry name" value="DHBP_synthase_RibB"/>
</dbReference>
<evidence type="ECO:0000313" key="6">
    <source>
        <dbReference type="EMBL" id="OBJ44817.1"/>
    </source>
</evidence>
<evidence type="ECO:0000256" key="5">
    <source>
        <dbReference type="ARBA" id="ARBA00022723"/>
    </source>
</evidence>